<dbReference type="Proteomes" id="UP000006833">
    <property type="component" value="Chromosome"/>
</dbReference>
<evidence type="ECO:0000313" key="3">
    <source>
        <dbReference type="Proteomes" id="UP000006833"/>
    </source>
</evidence>
<feature type="signal peptide" evidence="1">
    <location>
        <begin position="1"/>
        <end position="25"/>
    </location>
</feature>
<evidence type="ECO:0008006" key="4">
    <source>
        <dbReference type="Google" id="ProtNLM"/>
    </source>
</evidence>
<dbReference type="EMBL" id="CP000830">
    <property type="protein sequence ID" value="ABV93529.1"/>
    <property type="molecule type" value="Genomic_DNA"/>
</dbReference>
<reference evidence="3" key="1">
    <citation type="journal article" date="2010" name="ISME J.">
        <title>The complete genome sequence of the algal symbiont Dinoroseobacter shibae: a hitchhiker's guide to life in the sea.</title>
        <authorList>
            <person name="Wagner-Dobler I."/>
            <person name="Ballhausen B."/>
            <person name="Berger M."/>
            <person name="Brinkhoff T."/>
            <person name="Buchholz I."/>
            <person name="Bunk B."/>
            <person name="Cypionka H."/>
            <person name="Daniel R."/>
            <person name="Drepper T."/>
            <person name="Gerdts G."/>
            <person name="Hahnke S."/>
            <person name="Han C."/>
            <person name="Jahn D."/>
            <person name="Kalhoefer D."/>
            <person name="Kiss H."/>
            <person name="Klenk H.P."/>
            <person name="Kyrpides N."/>
            <person name="Liebl W."/>
            <person name="Liesegang H."/>
            <person name="Meincke L."/>
            <person name="Pati A."/>
            <person name="Petersen J."/>
            <person name="Piekarski T."/>
            <person name="Pommerenke C."/>
            <person name="Pradella S."/>
            <person name="Pukall R."/>
            <person name="Rabus R."/>
            <person name="Stackebrandt E."/>
            <person name="Thole S."/>
            <person name="Thompson L."/>
            <person name="Tielen P."/>
            <person name="Tomasch J."/>
            <person name="von Jan M."/>
            <person name="Wanphrut N."/>
            <person name="Wichels A."/>
            <person name="Zech H."/>
            <person name="Simon M."/>
        </authorList>
    </citation>
    <scope>NUCLEOTIDE SEQUENCE [LARGE SCALE GENOMIC DNA]</scope>
    <source>
        <strain evidence="3">DSM 16493 / NCIMB 14021 / DFL 12</strain>
    </source>
</reference>
<name>A8LMI4_DINSH</name>
<proteinExistence type="predicted"/>
<feature type="chain" id="PRO_5002726112" description="DUF192 domain-containing protein" evidence="1">
    <location>
        <begin position="26"/>
        <end position="161"/>
    </location>
</feature>
<keyword evidence="3" id="KW-1185">Reference proteome</keyword>
<dbReference type="PANTHER" id="PTHR37953:SF1">
    <property type="entry name" value="UPF0127 PROTEIN MJ1496"/>
    <property type="match status" value="1"/>
</dbReference>
<dbReference type="RefSeq" id="WP_012178459.1">
    <property type="nucleotide sequence ID" value="NC_009952.1"/>
</dbReference>
<accession>A8LMI4</accession>
<sequence length="161" mass="17957">MIRRMVLRALVLPLVLCLAVLPLHAACAPDRVELQGPWGRAAFDIELADTDETRGRGLMFRESLPQQAGMLFVYDRPQPVSFWMRNTLIPLDMIFADRTGIVRKVHRNAVPLDETPIFGGDEVFAVLEINGGMTLRLGISEGTLMRHPAFDQTTAAWPCAD</sequence>
<dbReference type="AlphaFoldDB" id="A8LMI4"/>
<dbReference type="PANTHER" id="PTHR37953">
    <property type="entry name" value="UPF0127 PROTEIN MJ1496"/>
    <property type="match status" value="1"/>
</dbReference>
<dbReference type="Pfam" id="PF02643">
    <property type="entry name" value="DUF192"/>
    <property type="match status" value="1"/>
</dbReference>
<dbReference type="Gene3D" id="2.60.120.1140">
    <property type="entry name" value="Protein of unknown function DUF192"/>
    <property type="match status" value="1"/>
</dbReference>
<protein>
    <recommendedName>
        <fullName evidence="4">DUF192 domain-containing protein</fullName>
    </recommendedName>
</protein>
<dbReference type="InterPro" id="IPR003795">
    <property type="entry name" value="DUF192"/>
</dbReference>
<evidence type="ECO:0000313" key="2">
    <source>
        <dbReference type="EMBL" id="ABV93529.1"/>
    </source>
</evidence>
<dbReference type="eggNOG" id="COG1430">
    <property type="taxonomic scope" value="Bacteria"/>
</dbReference>
<dbReference type="HOGENOM" id="CLU_097039_2_1_5"/>
<keyword evidence="1" id="KW-0732">Signal</keyword>
<dbReference type="InterPro" id="IPR038695">
    <property type="entry name" value="Saro_0823-like_sf"/>
</dbReference>
<dbReference type="STRING" id="398580.Dshi_1787"/>
<dbReference type="KEGG" id="dsh:Dshi_1787"/>
<organism evidence="2 3">
    <name type="scientific">Dinoroseobacter shibae (strain DSM 16493 / NCIMB 14021 / DFL 12)</name>
    <dbReference type="NCBI Taxonomy" id="398580"/>
    <lineage>
        <taxon>Bacteria</taxon>
        <taxon>Pseudomonadati</taxon>
        <taxon>Pseudomonadota</taxon>
        <taxon>Alphaproteobacteria</taxon>
        <taxon>Rhodobacterales</taxon>
        <taxon>Roseobacteraceae</taxon>
        <taxon>Dinoroseobacter</taxon>
    </lineage>
</organism>
<evidence type="ECO:0000256" key="1">
    <source>
        <dbReference type="SAM" id="SignalP"/>
    </source>
</evidence>
<gene>
    <name evidence="2" type="ordered locus">Dshi_1787</name>
</gene>